<reference evidence="3 4" key="1">
    <citation type="submission" date="2020-04" db="EMBL/GenBank/DDBJ databases">
        <title>Zoogloea sp. G-4-1-14 isolated from soil.</title>
        <authorList>
            <person name="Dahal R.H."/>
        </authorList>
    </citation>
    <scope>NUCLEOTIDE SEQUENCE [LARGE SCALE GENOMIC DNA]</scope>
    <source>
        <strain evidence="3 4">G-4-1-14</strain>
    </source>
</reference>
<feature type="chain" id="PRO_5032696273" evidence="1">
    <location>
        <begin position="18"/>
        <end position="188"/>
    </location>
</feature>
<keyword evidence="4" id="KW-1185">Reference proteome</keyword>
<dbReference type="Pfam" id="PF04264">
    <property type="entry name" value="YceI"/>
    <property type="match status" value="1"/>
</dbReference>
<dbReference type="AlphaFoldDB" id="A0A848G4R6"/>
<evidence type="ECO:0000313" key="4">
    <source>
        <dbReference type="Proteomes" id="UP000580043"/>
    </source>
</evidence>
<protein>
    <submittedName>
        <fullName evidence="3">YceI family protein</fullName>
    </submittedName>
</protein>
<feature type="signal peptide" evidence="1">
    <location>
        <begin position="1"/>
        <end position="17"/>
    </location>
</feature>
<feature type="domain" description="Lipid/polyisoprenoid-binding YceI-like" evidence="2">
    <location>
        <begin position="21"/>
        <end position="184"/>
    </location>
</feature>
<dbReference type="EMBL" id="JABBGA010000013">
    <property type="protein sequence ID" value="NML27227.1"/>
    <property type="molecule type" value="Genomic_DNA"/>
</dbReference>
<dbReference type="SMART" id="SM00867">
    <property type="entry name" value="YceI"/>
    <property type="match status" value="1"/>
</dbReference>
<dbReference type="RefSeq" id="WP_169146760.1">
    <property type="nucleotide sequence ID" value="NZ_JABBGA010000013.1"/>
</dbReference>
<dbReference type="PANTHER" id="PTHR34406:SF2">
    <property type="entry name" value="PERIPLASMIC PROTEIN"/>
    <property type="match status" value="1"/>
</dbReference>
<dbReference type="Proteomes" id="UP000580043">
    <property type="component" value="Unassembled WGS sequence"/>
</dbReference>
<dbReference type="PANTHER" id="PTHR34406">
    <property type="entry name" value="PROTEIN YCEI"/>
    <property type="match status" value="1"/>
</dbReference>
<evidence type="ECO:0000259" key="2">
    <source>
        <dbReference type="SMART" id="SM00867"/>
    </source>
</evidence>
<organism evidence="3 4">
    <name type="scientific">Zoogloea dura</name>
    <dbReference type="NCBI Taxonomy" id="2728840"/>
    <lineage>
        <taxon>Bacteria</taxon>
        <taxon>Pseudomonadati</taxon>
        <taxon>Pseudomonadota</taxon>
        <taxon>Betaproteobacteria</taxon>
        <taxon>Rhodocyclales</taxon>
        <taxon>Zoogloeaceae</taxon>
        <taxon>Zoogloea</taxon>
    </lineage>
</organism>
<proteinExistence type="predicted"/>
<dbReference type="SUPFAM" id="SSF101874">
    <property type="entry name" value="YceI-like"/>
    <property type="match status" value="1"/>
</dbReference>
<keyword evidence="1" id="KW-0732">Signal</keyword>
<evidence type="ECO:0000313" key="3">
    <source>
        <dbReference type="EMBL" id="NML27227.1"/>
    </source>
</evidence>
<dbReference type="InterPro" id="IPR036761">
    <property type="entry name" value="TTHA0802/YceI-like_sf"/>
</dbReference>
<sequence length="188" mass="20483">MKPILALLALCAAPALAAPVNYTIDSNHTFPLFETDHLGFSTQRGRFNKTSGKIILDSAARKGSVEVSIDAASIDMGFAKWNENMRGEGFFNTAEFPVISFKSEQLRFEGDKPVAAEGTLTLLGVSRPVTLTLARFHCAPHPLNKRETCGADITARIKRSEFGMSKNIPSVSDEVRLLIAVEAFRDAP</sequence>
<evidence type="ECO:0000256" key="1">
    <source>
        <dbReference type="SAM" id="SignalP"/>
    </source>
</evidence>
<comment type="caution">
    <text evidence="3">The sequence shown here is derived from an EMBL/GenBank/DDBJ whole genome shotgun (WGS) entry which is preliminary data.</text>
</comment>
<gene>
    <name evidence="3" type="ORF">HHL15_15855</name>
</gene>
<dbReference type="Gene3D" id="2.40.128.110">
    <property type="entry name" value="Lipid/polyisoprenoid-binding, YceI-like"/>
    <property type="match status" value="1"/>
</dbReference>
<dbReference type="InterPro" id="IPR007372">
    <property type="entry name" value="Lipid/polyisoprenoid-bd_YceI"/>
</dbReference>
<accession>A0A848G4R6</accession>
<name>A0A848G4R6_9RHOO</name>